<dbReference type="InterPro" id="IPR050432">
    <property type="entry name" value="FAD-linked_Oxidoreductases_BP"/>
</dbReference>
<evidence type="ECO:0000313" key="5">
    <source>
        <dbReference type="Proteomes" id="UP001273209"/>
    </source>
</evidence>
<keyword evidence="2" id="KW-0560">Oxidoreductase</keyword>
<evidence type="ECO:0000256" key="2">
    <source>
        <dbReference type="ARBA" id="ARBA00023002"/>
    </source>
</evidence>
<dbReference type="RefSeq" id="XP_062755345.1">
    <property type="nucleotide sequence ID" value="XM_062900071.1"/>
</dbReference>
<evidence type="ECO:0000313" key="4">
    <source>
        <dbReference type="EMBL" id="KAK4072868.1"/>
    </source>
</evidence>
<dbReference type="GO" id="GO:0071949">
    <property type="term" value="F:FAD binding"/>
    <property type="evidence" value="ECO:0007669"/>
    <property type="project" value="InterPro"/>
</dbReference>
<dbReference type="GeneID" id="87919976"/>
<feature type="domain" description="FAD-binding PCMH-type" evidence="3">
    <location>
        <begin position="64"/>
        <end position="248"/>
    </location>
</feature>
<reference evidence="4" key="1">
    <citation type="submission" date="2023-11" db="EMBL/GenBank/DDBJ databases">
        <title>The genome sequences of three competitors of mushroom-forming fungi.</title>
        <authorList>
            <person name="Beijen E."/>
            <person name="Ohm R.A."/>
        </authorList>
    </citation>
    <scope>NUCLEOTIDE SEQUENCE</scope>
    <source>
        <strain evidence="4">CBS 100526</strain>
    </source>
</reference>
<organism evidence="4 5">
    <name type="scientific">Trichoderma aggressivum f. europaeum</name>
    <dbReference type="NCBI Taxonomy" id="173218"/>
    <lineage>
        <taxon>Eukaryota</taxon>
        <taxon>Fungi</taxon>
        <taxon>Dikarya</taxon>
        <taxon>Ascomycota</taxon>
        <taxon>Pezizomycotina</taxon>
        <taxon>Sordariomycetes</taxon>
        <taxon>Hypocreomycetidae</taxon>
        <taxon>Hypocreales</taxon>
        <taxon>Hypocreaceae</taxon>
        <taxon>Trichoderma</taxon>
    </lineage>
</organism>
<dbReference type="Gene3D" id="3.30.465.10">
    <property type="match status" value="2"/>
</dbReference>
<dbReference type="InterPro" id="IPR016166">
    <property type="entry name" value="FAD-bd_PCMH"/>
</dbReference>
<sequence length="553" mass="59511">MGSVCFPNSSNFDSDACATVQANYMNGTFRQTSSGALENTAWEACGTANCYPGVFAPQGQTCSLGRLSALQVNVQNSQDITTTLSFIRKYGIRMVVKNTGHDYLGRSSAANTLVLSTNKLKNMSFQSSFTVRNCPAAGNKQNIAIIGAGVNAEEAMGFFDKHNMMVTIGGCATVGIAGGFGQGAGHGPLAPTYGLMVDQAVEFDVVTPDGVFRTINECNDPDLFWAMRGGGGQSYAILVNYKFQVYPKTQWAAWRLEATVDHSDPDFTKSTVLTDVLTELSNEQTTWSKNGIAAYNVVTGTELQLLEVLPVGQDPLGTIKQLTSRYNSFLTGHAGLNITTNSYVLYSSEKDFYAGQEAYLEKFGGVGVSVLTPSRLITKDNFETPAKVDALVSGILQGMETARQQLGGSLGSTFEVLILATGASNTPDTQNATSANPAWRNTFWHLIGVAVWLPGSPDSTRDQAAAAARAAMGEFKKPLAVQAAYLNEADPNEADWQNVFFGANYDKLLAIKQKYDPDTLLNCKACVGYLGDKDPMYSCYSENPVPSMPYPFN</sequence>
<dbReference type="InterPro" id="IPR036318">
    <property type="entry name" value="FAD-bd_PCMH-like_sf"/>
</dbReference>
<protein>
    <submittedName>
        <fullName evidence="4">CAZyme family AA7</fullName>
    </submittedName>
</protein>
<dbReference type="InterPro" id="IPR006094">
    <property type="entry name" value="Oxid_FAD_bind_N"/>
</dbReference>
<dbReference type="Pfam" id="PF08031">
    <property type="entry name" value="BBE"/>
    <property type="match status" value="1"/>
</dbReference>
<dbReference type="SUPFAM" id="SSF56176">
    <property type="entry name" value="FAD-binding/transporter-associated domain-like"/>
    <property type="match status" value="1"/>
</dbReference>
<name>A0AAE1LYA8_9HYPO</name>
<comment type="similarity">
    <text evidence="1">Belongs to the oxygen-dependent FAD-linked oxidoreductase family.</text>
</comment>
<dbReference type="Pfam" id="PF01565">
    <property type="entry name" value="FAD_binding_4"/>
    <property type="match status" value="1"/>
</dbReference>
<dbReference type="PANTHER" id="PTHR13878:SF91">
    <property type="entry name" value="FAD BINDING DOMAIN PROTEIN (AFU_ORTHOLOGUE AFUA_6G12070)-RELATED"/>
    <property type="match status" value="1"/>
</dbReference>
<dbReference type="InterPro" id="IPR016169">
    <property type="entry name" value="FAD-bd_PCMH_sub2"/>
</dbReference>
<dbReference type="PROSITE" id="PS51387">
    <property type="entry name" value="FAD_PCMH"/>
    <property type="match status" value="1"/>
</dbReference>
<evidence type="ECO:0000256" key="1">
    <source>
        <dbReference type="ARBA" id="ARBA00005466"/>
    </source>
</evidence>
<gene>
    <name evidence="4" type="ORF">Triagg1_5545</name>
</gene>
<evidence type="ECO:0000259" key="3">
    <source>
        <dbReference type="PROSITE" id="PS51387"/>
    </source>
</evidence>
<accession>A0AAE1LYA8</accession>
<dbReference type="GO" id="GO:0016491">
    <property type="term" value="F:oxidoreductase activity"/>
    <property type="evidence" value="ECO:0007669"/>
    <property type="project" value="UniProtKB-KW"/>
</dbReference>
<dbReference type="InterPro" id="IPR012951">
    <property type="entry name" value="BBE"/>
</dbReference>
<proteinExistence type="inferred from homology"/>
<dbReference type="EMBL" id="JAWRVG010000020">
    <property type="protein sequence ID" value="KAK4072868.1"/>
    <property type="molecule type" value="Genomic_DNA"/>
</dbReference>
<dbReference type="AlphaFoldDB" id="A0AAE1LYA8"/>
<keyword evidence="5" id="KW-1185">Reference proteome</keyword>
<dbReference type="Proteomes" id="UP001273209">
    <property type="component" value="Unassembled WGS sequence"/>
</dbReference>
<dbReference type="PANTHER" id="PTHR13878">
    <property type="entry name" value="GULONOLACTONE OXIDASE"/>
    <property type="match status" value="1"/>
</dbReference>
<comment type="caution">
    <text evidence="4">The sequence shown here is derived from an EMBL/GenBank/DDBJ whole genome shotgun (WGS) entry which is preliminary data.</text>
</comment>